<dbReference type="InterPro" id="IPR052340">
    <property type="entry name" value="RNase_Y/CdgJ"/>
</dbReference>
<keyword evidence="3" id="KW-1185">Reference proteome</keyword>
<comment type="caution">
    <text evidence="2">The sequence shown here is derived from an EMBL/GenBank/DDBJ whole genome shotgun (WGS) entry which is preliminary data.</text>
</comment>
<dbReference type="PANTHER" id="PTHR33525">
    <property type="match status" value="1"/>
</dbReference>
<evidence type="ECO:0000313" key="3">
    <source>
        <dbReference type="Proteomes" id="UP001268089"/>
    </source>
</evidence>
<feature type="domain" description="HDOD" evidence="1">
    <location>
        <begin position="13"/>
        <end position="204"/>
    </location>
</feature>
<evidence type="ECO:0000313" key="2">
    <source>
        <dbReference type="EMBL" id="MDR7305324.1"/>
    </source>
</evidence>
<dbReference type="PROSITE" id="PS51833">
    <property type="entry name" value="HDOD"/>
    <property type="match status" value="1"/>
</dbReference>
<dbReference type="InterPro" id="IPR013976">
    <property type="entry name" value="HDOD"/>
</dbReference>
<protein>
    <submittedName>
        <fullName evidence="2">HD-like signal output (HDOD) protein</fullName>
    </submittedName>
</protein>
<name>A0ABU1ZIG4_9BURK</name>
<dbReference type="RefSeq" id="WP_310339369.1">
    <property type="nucleotide sequence ID" value="NZ_JAVDXO010000001.1"/>
</dbReference>
<organism evidence="2 3">
    <name type="scientific">Rhodoferax saidenbachensis</name>
    <dbReference type="NCBI Taxonomy" id="1484693"/>
    <lineage>
        <taxon>Bacteria</taxon>
        <taxon>Pseudomonadati</taxon>
        <taxon>Pseudomonadota</taxon>
        <taxon>Betaproteobacteria</taxon>
        <taxon>Burkholderiales</taxon>
        <taxon>Comamonadaceae</taxon>
        <taxon>Rhodoferax</taxon>
    </lineage>
</organism>
<reference evidence="2 3" key="1">
    <citation type="submission" date="2023-07" db="EMBL/GenBank/DDBJ databases">
        <title>Sorghum-associated microbial communities from plants grown in Nebraska, USA.</title>
        <authorList>
            <person name="Schachtman D."/>
        </authorList>
    </citation>
    <scope>NUCLEOTIDE SEQUENCE [LARGE SCALE GENOMIC DNA]</scope>
    <source>
        <strain evidence="2 3">BE308</strain>
    </source>
</reference>
<dbReference type="PANTHER" id="PTHR33525:SF3">
    <property type="entry name" value="RIBONUCLEASE Y"/>
    <property type="match status" value="1"/>
</dbReference>
<dbReference type="Gene3D" id="1.10.3210.10">
    <property type="entry name" value="Hypothetical protein af1432"/>
    <property type="match status" value="1"/>
</dbReference>
<dbReference type="SUPFAM" id="SSF109604">
    <property type="entry name" value="HD-domain/PDEase-like"/>
    <property type="match status" value="1"/>
</dbReference>
<accession>A0ABU1ZIG4</accession>
<proteinExistence type="predicted"/>
<dbReference type="Pfam" id="PF08668">
    <property type="entry name" value="HDOD"/>
    <property type="match status" value="1"/>
</dbReference>
<sequence>MADINSFIQTVKLPVMPEVAHALIRTLEDDEADVVMVRDIIAKDPALTTTLLRMANSAMFGLSRSVTSLDNAVTVVGMAQIRARALGICMAQGFSLPPSINRQEFWRYSMVCAGYAKWLASQTGLDEAQAWLTGMMLRLGELVIALHNPSLIALVDAQPCPAGERWRREHLVLGFDEGQITALVAMRWDFPDEVVQALGHCTDATAAVRVSRLCAVVHLAGCLADQASSLATVQDGLRQAPTGVLAYLKLPVERLVGQLPDPEDFSDISSLFA</sequence>
<evidence type="ECO:0000259" key="1">
    <source>
        <dbReference type="PROSITE" id="PS51833"/>
    </source>
</evidence>
<gene>
    <name evidence="2" type="ORF">J2X15_000590</name>
</gene>
<dbReference type="Proteomes" id="UP001268089">
    <property type="component" value="Unassembled WGS sequence"/>
</dbReference>
<dbReference type="EMBL" id="JAVDXO010000001">
    <property type="protein sequence ID" value="MDR7305324.1"/>
    <property type="molecule type" value="Genomic_DNA"/>
</dbReference>